<dbReference type="EC" id="1.8.4.11" evidence="1"/>
<dbReference type="HAMAP" id="MF_01401">
    <property type="entry name" value="MsrA"/>
    <property type="match status" value="1"/>
</dbReference>
<organism evidence="5">
    <name type="scientific">termite gut metagenome</name>
    <dbReference type="NCBI Taxonomy" id="433724"/>
    <lineage>
        <taxon>unclassified sequences</taxon>
        <taxon>metagenomes</taxon>
        <taxon>organismal metagenomes</taxon>
    </lineage>
</organism>
<dbReference type="PANTHER" id="PTHR43774">
    <property type="entry name" value="PEPTIDE METHIONINE SULFOXIDE REDUCTASE"/>
    <property type="match status" value="1"/>
</dbReference>
<dbReference type="Gene3D" id="2.170.150.20">
    <property type="entry name" value="Peptide methionine sulfoxide reductase"/>
    <property type="match status" value="1"/>
</dbReference>
<accession>A0A5J4RUY0</accession>
<dbReference type="GO" id="GO:0033743">
    <property type="term" value="F:peptide-methionine (R)-S-oxide reductase activity"/>
    <property type="evidence" value="ECO:0007669"/>
    <property type="project" value="InterPro"/>
</dbReference>
<dbReference type="PANTHER" id="PTHR43774:SF1">
    <property type="entry name" value="PEPTIDE METHIONINE SULFOXIDE REDUCTASE MSRA 2"/>
    <property type="match status" value="1"/>
</dbReference>
<dbReference type="NCBIfam" id="NF004036">
    <property type="entry name" value="PRK05508.1"/>
    <property type="match status" value="1"/>
</dbReference>
<dbReference type="InterPro" id="IPR036509">
    <property type="entry name" value="Met_Sox_Rdtase_MsrA_sf"/>
</dbReference>
<dbReference type="GO" id="GO:0008113">
    <property type="term" value="F:peptide-methionine (S)-S-oxide reductase activity"/>
    <property type="evidence" value="ECO:0007669"/>
    <property type="project" value="UniProtKB-EC"/>
</dbReference>
<proteinExistence type="inferred from homology"/>
<dbReference type="NCBIfam" id="TIGR00357">
    <property type="entry name" value="peptide-methionine (R)-S-oxide reductase MsrB"/>
    <property type="match status" value="1"/>
</dbReference>
<evidence type="ECO:0000259" key="4">
    <source>
        <dbReference type="PROSITE" id="PS51790"/>
    </source>
</evidence>
<gene>
    <name evidence="5" type="ORF">EZS27_014817</name>
</gene>
<keyword evidence="2 5" id="KW-0560">Oxidoreductase</keyword>
<comment type="caution">
    <text evidence="5">The sequence shown here is derived from an EMBL/GenBank/DDBJ whole genome shotgun (WGS) entry which is preliminary data.</text>
</comment>
<evidence type="ECO:0000313" key="5">
    <source>
        <dbReference type="EMBL" id="KAA6337065.1"/>
    </source>
</evidence>
<evidence type="ECO:0000256" key="1">
    <source>
        <dbReference type="ARBA" id="ARBA00012502"/>
    </source>
</evidence>
<evidence type="ECO:0000256" key="2">
    <source>
        <dbReference type="ARBA" id="ARBA00023002"/>
    </source>
</evidence>
<reference evidence="5" key="1">
    <citation type="submission" date="2019-03" db="EMBL/GenBank/DDBJ databases">
        <title>Single cell metagenomics reveals metabolic interactions within the superorganism composed of flagellate Streblomastix strix and complex community of Bacteroidetes bacteria on its surface.</title>
        <authorList>
            <person name="Treitli S.C."/>
            <person name="Kolisko M."/>
            <person name="Husnik F."/>
            <person name="Keeling P."/>
            <person name="Hampl V."/>
        </authorList>
    </citation>
    <scope>NUCLEOTIDE SEQUENCE</scope>
    <source>
        <strain evidence="5">STM</strain>
    </source>
</reference>
<dbReference type="NCBIfam" id="TIGR00401">
    <property type="entry name" value="msrA"/>
    <property type="match status" value="1"/>
</dbReference>
<name>A0A5J4RUY0_9ZZZZ</name>
<dbReference type="Pfam" id="PF01641">
    <property type="entry name" value="SelR"/>
    <property type="match status" value="1"/>
</dbReference>
<dbReference type="SUPFAM" id="SSF51316">
    <property type="entry name" value="Mss4-like"/>
    <property type="match status" value="1"/>
</dbReference>
<dbReference type="NCBIfam" id="NF004042">
    <property type="entry name" value="PRK05550.1"/>
    <property type="match status" value="1"/>
</dbReference>
<evidence type="ECO:0000256" key="3">
    <source>
        <dbReference type="ARBA" id="ARBA00023268"/>
    </source>
</evidence>
<dbReference type="Pfam" id="PF01625">
    <property type="entry name" value="PMSR"/>
    <property type="match status" value="1"/>
</dbReference>
<dbReference type="InterPro" id="IPR002579">
    <property type="entry name" value="Met_Sox_Rdtase_MsrB_dom"/>
</dbReference>
<dbReference type="EMBL" id="SNRY01000733">
    <property type="protein sequence ID" value="KAA6337065.1"/>
    <property type="molecule type" value="Genomic_DNA"/>
</dbReference>
<protein>
    <recommendedName>
        <fullName evidence="1">peptide-methionine (S)-S-oxide reductase</fullName>
        <ecNumber evidence="1">1.8.4.11</ecNumber>
    </recommendedName>
</protein>
<sequence>MKRVIFCFTIFFNLTTMAQEKELTREERHVIIDKGTEKPFTGKYYNFYEEGTYVCKQCGASLYRSSDKFDAGCGRPSFDDEIKGAVKRVPDADGRRTEIRCANCGAHLGHVFLNEGHTPKQTRHCVNSISMNFVPAGERKTETAIFAGGCFWGVEYYMQQIPGVLTVESGYIGGTVNDPTYEEVRKKGTGHAEAVRILFDPAKTDYETLAKTFFEIHDPTQEDGQGPDLGPQYRSEVFYATSQQKEIAEKLIRRLQAKGYAVVTAVAPSTKFWVAEDYHQNYYTRKGTLPYCHGYTKRFD</sequence>
<dbReference type="InterPro" id="IPR011057">
    <property type="entry name" value="Mss4-like_sf"/>
</dbReference>
<feature type="domain" description="MsrB" evidence="4">
    <location>
        <begin position="16"/>
        <end position="136"/>
    </location>
</feature>
<dbReference type="PROSITE" id="PS51790">
    <property type="entry name" value="MSRB"/>
    <property type="match status" value="1"/>
</dbReference>
<keyword evidence="3" id="KW-0511">Multifunctional enzyme</keyword>
<dbReference type="AlphaFoldDB" id="A0A5J4RUY0"/>
<dbReference type="Gene3D" id="3.30.1060.10">
    <property type="entry name" value="Peptide methionine sulphoxide reductase MsrA"/>
    <property type="match status" value="1"/>
</dbReference>
<dbReference type="SUPFAM" id="SSF55068">
    <property type="entry name" value="Peptide methionine sulfoxide reductase"/>
    <property type="match status" value="1"/>
</dbReference>
<dbReference type="InterPro" id="IPR002569">
    <property type="entry name" value="Met_Sox_Rdtase_MsrA_dom"/>
</dbReference>